<dbReference type="EMBL" id="JBAMMX010000020">
    <property type="protein sequence ID" value="KAK6921085.1"/>
    <property type="molecule type" value="Genomic_DNA"/>
</dbReference>
<dbReference type="Proteomes" id="UP001370490">
    <property type="component" value="Unassembled WGS sequence"/>
</dbReference>
<feature type="non-terminal residue" evidence="6">
    <location>
        <position position="311"/>
    </location>
</feature>
<evidence type="ECO:0000259" key="5">
    <source>
        <dbReference type="Pfam" id="PF03088"/>
    </source>
</evidence>
<protein>
    <submittedName>
        <fullName evidence="6">Strictosidine synthase, conserved region</fullName>
    </submittedName>
</protein>
<evidence type="ECO:0000256" key="2">
    <source>
        <dbReference type="ARBA" id="ARBA00009191"/>
    </source>
</evidence>
<comment type="subcellular location">
    <subcellularLocation>
        <location evidence="1">Vacuole</location>
    </subcellularLocation>
</comment>
<proteinExistence type="inferred from homology"/>
<dbReference type="GO" id="GO:0005773">
    <property type="term" value="C:vacuole"/>
    <property type="evidence" value="ECO:0007669"/>
    <property type="project" value="UniProtKB-SubCell"/>
</dbReference>
<dbReference type="GO" id="GO:0016787">
    <property type="term" value="F:hydrolase activity"/>
    <property type="evidence" value="ECO:0007669"/>
    <property type="project" value="TreeGrafter"/>
</dbReference>
<dbReference type="InterPro" id="IPR011042">
    <property type="entry name" value="6-blade_b-propeller_TolB-like"/>
</dbReference>
<comment type="caution">
    <text evidence="6">The sequence shown here is derived from an EMBL/GenBank/DDBJ whole genome shotgun (WGS) entry which is preliminary data.</text>
</comment>
<gene>
    <name evidence="6" type="ORF">RJ641_014763</name>
</gene>
<keyword evidence="3" id="KW-0926">Vacuole</keyword>
<keyword evidence="4" id="KW-0325">Glycoprotein</keyword>
<accession>A0AAN8USA6</accession>
<dbReference type="SUPFAM" id="SSF63829">
    <property type="entry name" value="Calcium-dependent phosphotriesterase"/>
    <property type="match status" value="1"/>
</dbReference>
<evidence type="ECO:0000313" key="6">
    <source>
        <dbReference type="EMBL" id="KAK6921085.1"/>
    </source>
</evidence>
<comment type="similarity">
    <text evidence="2">Belongs to the strictosidine synthase family.</text>
</comment>
<keyword evidence="7" id="KW-1185">Reference proteome</keyword>
<evidence type="ECO:0000256" key="4">
    <source>
        <dbReference type="ARBA" id="ARBA00023180"/>
    </source>
</evidence>
<dbReference type="PANTHER" id="PTHR10426">
    <property type="entry name" value="STRICTOSIDINE SYNTHASE-RELATED"/>
    <property type="match status" value="1"/>
</dbReference>
<dbReference type="Pfam" id="PF03088">
    <property type="entry name" value="Str_synth"/>
    <property type="match status" value="1"/>
</dbReference>
<evidence type="ECO:0000256" key="3">
    <source>
        <dbReference type="ARBA" id="ARBA00022554"/>
    </source>
</evidence>
<evidence type="ECO:0000313" key="7">
    <source>
        <dbReference type="Proteomes" id="UP001370490"/>
    </source>
</evidence>
<feature type="domain" description="Strictosidine synthase conserved region" evidence="5">
    <location>
        <begin position="210"/>
        <end position="275"/>
    </location>
</feature>
<dbReference type="InterPro" id="IPR018119">
    <property type="entry name" value="Strictosidine_synth_cons-reg"/>
</dbReference>
<organism evidence="6 7">
    <name type="scientific">Dillenia turbinata</name>
    <dbReference type="NCBI Taxonomy" id="194707"/>
    <lineage>
        <taxon>Eukaryota</taxon>
        <taxon>Viridiplantae</taxon>
        <taxon>Streptophyta</taxon>
        <taxon>Embryophyta</taxon>
        <taxon>Tracheophyta</taxon>
        <taxon>Spermatophyta</taxon>
        <taxon>Magnoliopsida</taxon>
        <taxon>eudicotyledons</taxon>
        <taxon>Gunneridae</taxon>
        <taxon>Pentapetalae</taxon>
        <taxon>Dilleniales</taxon>
        <taxon>Dilleniaceae</taxon>
        <taxon>Dillenia</taxon>
    </lineage>
</organism>
<reference evidence="6 7" key="1">
    <citation type="submission" date="2023-12" db="EMBL/GenBank/DDBJ databases">
        <title>A high-quality genome assembly for Dillenia turbinata (Dilleniales).</title>
        <authorList>
            <person name="Chanderbali A."/>
        </authorList>
    </citation>
    <scope>NUCLEOTIDE SEQUENCE [LARGE SCALE GENOMIC DNA]</scope>
    <source>
        <strain evidence="6">LSX21</strain>
        <tissue evidence="6">Leaf</tissue>
    </source>
</reference>
<dbReference type="Gene3D" id="2.120.10.30">
    <property type="entry name" value="TolB, C-terminal domain"/>
    <property type="match status" value="2"/>
</dbReference>
<dbReference type="GO" id="GO:0012505">
    <property type="term" value="C:endomembrane system"/>
    <property type="evidence" value="ECO:0007669"/>
    <property type="project" value="TreeGrafter"/>
</dbReference>
<dbReference type="AlphaFoldDB" id="A0AAN8USA6"/>
<dbReference type="PANTHER" id="PTHR10426:SF136">
    <property type="entry name" value="PROTEIN STRICTOSIDINE SYNTHASE-LIKE 9-LIKE"/>
    <property type="match status" value="1"/>
</dbReference>
<name>A0AAN8USA6_9MAGN</name>
<evidence type="ECO:0000256" key="1">
    <source>
        <dbReference type="ARBA" id="ARBA00004116"/>
    </source>
</evidence>
<sequence>MVIIFKLRSVAILFLTIVLFSFPSIALSISSFQIFQLPSNVTGAEAFAFNTSNGDFYKGVFDGRILKYQESTNSFTDFAFTSPNRTKELCDGTTNPELGPICGRPLGLGFDRETGDMYIADAYIGLTIVGPQGGLATQLVNSAYGVPFQFLDSFDIDPITGVIYMTDYSSVYQLRYLYNPFHFHLAQINSEENGCQLFALSFFLSSFLMFRMIEQAIATRDATGRLLKYDPKTKEITVLLNCLSGAAGNAVSEDGSFVLVSENISGNVLKYWLKGSKANTTETFISYQGQPDNIKRTSNGEFWIAVNIQED</sequence>